<feature type="compositionally biased region" description="Low complexity" evidence="1">
    <location>
        <begin position="78"/>
        <end position="88"/>
    </location>
</feature>
<name>A0A2C6JY99_9APIC</name>
<dbReference type="RefSeq" id="XP_067921043.1">
    <property type="nucleotide sequence ID" value="XM_068066979.1"/>
</dbReference>
<feature type="compositionally biased region" description="Acidic residues" evidence="1">
    <location>
        <begin position="550"/>
        <end position="562"/>
    </location>
</feature>
<feature type="region of interest" description="Disordered" evidence="1">
    <location>
        <begin position="206"/>
        <end position="236"/>
    </location>
</feature>
<feature type="compositionally biased region" description="Gly residues" evidence="1">
    <location>
        <begin position="155"/>
        <end position="166"/>
    </location>
</feature>
<feature type="region of interest" description="Disordered" evidence="1">
    <location>
        <begin position="151"/>
        <end position="172"/>
    </location>
</feature>
<feature type="region of interest" description="Disordered" evidence="1">
    <location>
        <begin position="737"/>
        <end position="810"/>
    </location>
</feature>
<feature type="compositionally biased region" description="Acidic residues" evidence="1">
    <location>
        <begin position="757"/>
        <end position="766"/>
    </location>
</feature>
<evidence type="ECO:0000313" key="3">
    <source>
        <dbReference type="Proteomes" id="UP000221165"/>
    </source>
</evidence>
<feature type="region of interest" description="Disordered" evidence="1">
    <location>
        <begin position="70"/>
        <end position="116"/>
    </location>
</feature>
<feature type="region of interest" description="Disordered" evidence="1">
    <location>
        <begin position="576"/>
        <end position="609"/>
    </location>
</feature>
<dbReference type="AlphaFoldDB" id="A0A2C6JY99"/>
<dbReference type="Proteomes" id="UP000221165">
    <property type="component" value="Unassembled WGS sequence"/>
</dbReference>
<dbReference type="VEuPathDB" id="ToxoDB:CSUI_006828"/>
<feature type="compositionally biased region" description="Basic residues" evidence="1">
    <location>
        <begin position="576"/>
        <end position="591"/>
    </location>
</feature>
<sequence>MLSVSPCLSSASSVRPDTMMDVNRASVNHQQNEGTRLRQLSHHTEDSANGFPYQRQFEDMNRRRASLPQNPLHLNLPVSSSSSAVSSSPYQPSRFQSARSNSFSAPGAQPQQLSSSPSSSYLAEVVASAAERAAQAAWLAAQAASMAVNLEHHQGSGGDGDGGQGAPGRTINQHANDEDMIVDEESYQGGCVEARTPPGFLSRYSSSTSMPLETTTTSLHPNHSTLYKPTPQNLSYPPNTRLVSKSSSVGGGGLSSSASMINVKTRMVPPQNRVGSQTCLQNANTIETALILHPGVERNGRAISRTTSAMPALCCGGDVGLQTDFIPRNQRMQEKRNVNRIVTAEASCLGRRNTSMMQSDETTRSSSRRDSGSHSSESTTTTTTVASSSSSSATSGVCTALVPLGGGAPSSSSGGGAGRGGVYTPEIIISKSEHVIIGRHSPSTENGAPNTIIHRHHSESIYTASHNPSRLTSYNEGGNLTDRSNHASSVFRTLGVARQVTADSSHSRLTSRMSVGGFLETSQSLAGGGFDLAEPPHYLHPTDVVRDFTTEEPDDEESEGDDGSASSFFPMKLKKRFSSSRSRQRHAHPFKRFSSDTTTGVSNSDEEGGKKLQKLTEGILLPSPPSADSLRRLRENPKKNFNSKTFLSSNSHSNLSSSSGGVKHLFRSSDSSEGKKGLSASRKSFLNRADEEEEYFSSTTSSSSSSILFPRKKSSVYEKKKSFGEIAVDTAKAALCTPPNENFSKSIPIPSRRQRTEEDDEDEVIDDSYAYLDARSHSSSSTMFQRPTRDSLKRQRVDRDEDHNDDEEEE</sequence>
<feature type="non-terminal residue" evidence="2">
    <location>
        <position position="810"/>
    </location>
</feature>
<feature type="compositionally biased region" description="Polar residues" evidence="1">
    <location>
        <begin position="89"/>
        <end position="103"/>
    </location>
</feature>
<protein>
    <submittedName>
        <fullName evidence="2">Uncharacterized protein</fullName>
    </submittedName>
</protein>
<feature type="region of interest" description="Disordered" evidence="1">
    <location>
        <begin position="550"/>
        <end position="569"/>
    </location>
</feature>
<evidence type="ECO:0000313" key="2">
    <source>
        <dbReference type="EMBL" id="PHJ19341.1"/>
    </source>
</evidence>
<feature type="compositionally biased region" description="Basic and acidic residues" evidence="1">
    <location>
        <begin position="361"/>
        <end position="372"/>
    </location>
</feature>
<reference evidence="2 3" key="1">
    <citation type="journal article" date="2017" name="Int. J. Parasitol.">
        <title>The genome of the protozoan parasite Cystoisospora suis and a reverse vaccinology approach to identify vaccine candidates.</title>
        <authorList>
            <person name="Palmieri N."/>
            <person name="Shrestha A."/>
            <person name="Ruttkowski B."/>
            <person name="Beck T."/>
            <person name="Vogl C."/>
            <person name="Tomley F."/>
            <person name="Blake D.P."/>
            <person name="Joachim A."/>
        </authorList>
    </citation>
    <scope>NUCLEOTIDE SEQUENCE [LARGE SCALE GENOMIC DNA]</scope>
    <source>
        <strain evidence="2 3">Wien I</strain>
    </source>
</reference>
<gene>
    <name evidence="2" type="ORF">CSUI_006828</name>
</gene>
<keyword evidence="3" id="KW-1185">Reference proteome</keyword>
<proteinExistence type="predicted"/>
<feature type="region of interest" description="Disordered" evidence="1">
    <location>
        <begin position="29"/>
        <end position="50"/>
    </location>
</feature>
<feature type="compositionally biased region" description="Low complexity" evidence="1">
    <location>
        <begin position="104"/>
        <end position="116"/>
    </location>
</feature>
<dbReference type="EMBL" id="MIGC01003509">
    <property type="protein sequence ID" value="PHJ19341.1"/>
    <property type="molecule type" value="Genomic_DNA"/>
</dbReference>
<comment type="caution">
    <text evidence="2">The sequence shown here is derived from an EMBL/GenBank/DDBJ whole genome shotgun (WGS) entry which is preliminary data.</text>
</comment>
<organism evidence="2 3">
    <name type="scientific">Cystoisospora suis</name>
    <dbReference type="NCBI Taxonomy" id="483139"/>
    <lineage>
        <taxon>Eukaryota</taxon>
        <taxon>Sar</taxon>
        <taxon>Alveolata</taxon>
        <taxon>Apicomplexa</taxon>
        <taxon>Conoidasida</taxon>
        <taxon>Coccidia</taxon>
        <taxon>Eucoccidiorida</taxon>
        <taxon>Eimeriorina</taxon>
        <taxon>Sarcocystidae</taxon>
        <taxon>Cystoisospora</taxon>
    </lineage>
</organism>
<feature type="compositionally biased region" description="Basic and acidic residues" evidence="1">
    <location>
        <begin position="787"/>
        <end position="802"/>
    </location>
</feature>
<feature type="compositionally biased region" description="Low complexity" evidence="1">
    <location>
        <begin position="373"/>
        <end position="393"/>
    </location>
</feature>
<dbReference type="GeneID" id="94430190"/>
<feature type="compositionally biased region" description="Low complexity" evidence="1">
    <location>
        <begin position="697"/>
        <end position="706"/>
    </location>
</feature>
<evidence type="ECO:0000256" key="1">
    <source>
        <dbReference type="SAM" id="MobiDB-lite"/>
    </source>
</evidence>
<feature type="compositionally biased region" description="Low complexity" evidence="1">
    <location>
        <begin position="647"/>
        <end position="659"/>
    </location>
</feature>
<accession>A0A2C6JY99</accession>
<feature type="region of interest" description="Disordered" evidence="1">
    <location>
        <begin position="640"/>
        <end position="715"/>
    </location>
</feature>
<feature type="region of interest" description="Disordered" evidence="1">
    <location>
        <begin position="349"/>
        <end position="393"/>
    </location>
</feature>